<dbReference type="PANTHER" id="PTHR33755">
    <property type="entry name" value="TOXIN PARE1-RELATED"/>
    <property type="match status" value="1"/>
</dbReference>
<comment type="similarity">
    <text evidence="1">Belongs to the RelE toxin family.</text>
</comment>
<dbReference type="Gene3D" id="3.30.2310.20">
    <property type="entry name" value="RelE-like"/>
    <property type="match status" value="1"/>
</dbReference>
<dbReference type="PANTHER" id="PTHR33755:SF6">
    <property type="entry name" value="PLASMID STABILIZATION SYSTEM PROTEIN"/>
    <property type="match status" value="1"/>
</dbReference>
<dbReference type="Proteomes" id="UP000785613">
    <property type="component" value="Unassembled WGS sequence"/>
</dbReference>
<protein>
    <submittedName>
        <fullName evidence="3">Type II toxin-antitoxin system RelE/ParE family toxin</fullName>
    </submittedName>
</protein>
<accession>A0ABX0LVY6</accession>
<keyword evidence="4" id="KW-1185">Reference proteome</keyword>
<name>A0ABX0LVY6_9BURK</name>
<evidence type="ECO:0000313" key="3">
    <source>
        <dbReference type="EMBL" id="NHZ36495.1"/>
    </source>
</evidence>
<sequence>MNVYWTPQAEQDRWDVLEYIAKDKVTAAVDMDELFSQAAAKLADFPFLGHPGKIRGTLELIVHESYRLVYEINDDAIWVLALVNTSRRWPPQR</sequence>
<dbReference type="InterPro" id="IPR007712">
    <property type="entry name" value="RelE/ParE_toxin"/>
</dbReference>
<dbReference type="Pfam" id="PF05016">
    <property type="entry name" value="ParE_toxin"/>
    <property type="match status" value="1"/>
</dbReference>
<dbReference type="InterPro" id="IPR035093">
    <property type="entry name" value="RelE/ParE_toxin_dom_sf"/>
</dbReference>
<keyword evidence="2" id="KW-1277">Toxin-antitoxin system</keyword>
<dbReference type="NCBIfam" id="TIGR02385">
    <property type="entry name" value="RelE_StbE"/>
    <property type="match status" value="1"/>
</dbReference>
<dbReference type="InterPro" id="IPR051803">
    <property type="entry name" value="TA_system_RelE-like_toxin"/>
</dbReference>
<evidence type="ECO:0000313" key="4">
    <source>
        <dbReference type="Proteomes" id="UP000785613"/>
    </source>
</evidence>
<reference evidence="3 4" key="1">
    <citation type="submission" date="2019-09" db="EMBL/GenBank/DDBJ databases">
        <title>Taxonomy of Antarctic Massilia spp.: description of Massilia rubra sp. nov., Massilia aquatica sp. nov., Massilia mucilaginosa sp. nov., Massilia frigida sp. nov. isolated from streams, lakes and regoliths.</title>
        <authorList>
            <person name="Holochova P."/>
            <person name="Sedlacek I."/>
            <person name="Kralova S."/>
            <person name="Maslanova I."/>
            <person name="Busse H.-J."/>
            <person name="Stankova E."/>
            <person name="Vrbovska V."/>
            <person name="Kovarovic V."/>
            <person name="Bartak M."/>
            <person name="Svec P."/>
            <person name="Pantucek R."/>
        </authorList>
    </citation>
    <scope>NUCLEOTIDE SEQUENCE [LARGE SCALE GENOMIC DNA]</scope>
    <source>
        <strain evidence="3 4">CCM 8692</strain>
    </source>
</reference>
<dbReference type="EMBL" id="VUYU01000018">
    <property type="protein sequence ID" value="NHZ36495.1"/>
    <property type="molecule type" value="Genomic_DNA"/>
</dbReference>
<gene>
    <name evidence="3" type="ORF">F0185_23305</name>
</gene>
<comment type="caution">
    <text evidence="3">The sequence shown here is derived from an EMBL/GenBank/DDBJ whole genome shotgun (WGS) entry which is preliminary data.</text>
</comment>
<organism evidence="3 4">
    <name type="scientific">Massilia rubra</name>
    <dbReference type="NCBI Taxonomy" id="2607910"/>
    <lineage>
        <taxon>Bacteria</taxon>
        <taxon>Pseudomonadati</taxon>
        <taxon>Pseudomonadota</taxon>
        <taxon>Betaproteobacteria</taxon>
        <taxon>Burkholderiales</taxon>
        <taxon>Oxalobacteraceae</taxon>
        <taxon>Telluria group</taxon>
        <taxon>Massilia</taxon>
    </lineage>
</organism>
<dbReference type="RefSeq" id="WP_167228568.1">
    <property type="nucleotide sequence ID" value="NZ_VUYU01000018.1"/>
</dbReference>
<proteinExistence type="inferred from homology"/>
<evidence type="ECO:0000256" key="1">
    <source>
        <dbReference type="ARBA" id="ARBA00006226"/>
    </source>
</evidence>
<evidence type="ECO:0000256" key="2">
    <source>
        <dbReference type="ARBA" id="ARBA00022649"/>
    </source>
</evidence>